<dbReference type="Proteomes" id="UP000594261">
    <property type="component" value="Chromosome 9"/>
</dbReference>
<evidence type="ECO:0000256" key="1">
    <source>
        <dbReference type="ARBA" id="ARBA00022723"/>
    </source>
</evidence>
<dbReference type="GO" id="GO:0010333">
    <property type="term" value="F:terpene synthase activity"/>
    <property type="evidence" value="ECO:0007669"/>
    <property type="project" value="InterPro"/>
</dbReference>
<dbReference type="Gramene" id="QL09p025576:mrna">
    <property type="protein sequence ID" value="QL09p025576:mrna"/>
    <property type="gene ID" value="QL09p025576"/>
</dbReference>
<dbReference type="GO" id="GO:0000287">
    <property type="term" value="F:magnesium ion binding"/>
    <property type="evidence" value="ECO:0007669"/>
    <property type="project" value="InterPro"/>
</dbReference>
<accession>A0A7N2MJ25</accession>
<dbReference type="EMBL" id="LRBV02000009">
    <property type="status" value="NOT_ANNOTATED_CDS"/>
    <property type="molecule type" value="Genomic_DNA"/>
</dbReference>
<name>A0A7N2MJ25_QUELO</name>
<reference evidence="4 5" key="1">
    <citation type="journal article" date="2016" name="G3 (Bethesda)">
        <title>First Draft Assembly and Annotation of the Genome of a California Endemic Oak Quercus lobata Nee (Fagaceae).</title>
        <authorList>
            <person name="Sork V.L."/>
            <person name="Fitz-Gibbon S.T."/>
            <person name="Puiu D."/>
            <person name="Crepeau M."/>
            <person name="Gugger P.F."/>
            <person name="Sherman R."/>
            <person name="Stevens K."/>
            <person name="Langley C.H."/>
            <person name="Pellegrini M."/>
            <person name="Salzberg S.L."/>
        </authorList>
    </citation>
    <scope>NUCLEOTIDE SEQUENCE [LARGE SCALE GENOMIC DNA]</scope>
    <source>
        <strain evidence="4 5">cv. SW786</strain>
    </source>
</reference>
<keyword evidence="1" id="KW-0479">Metal-binding</keyword>
<dbReference type="SUPFAM" id="SSF48576">
    <property type="entry name" value="Terpenoid synthases"/>
    <property type="match status" value="1"/>
</dbReference>
<dbReference type="PANTHER" id="PTHR31225:SF9">
    <property type="entry name" value="TERPENE SYNTHASE 10"/>
    <property type="match status" value="1"/>
</dbReference>
<dbReference type="AlphaFoldDB" id="A0A7N2MJ25"/>
<sequence>MFNLPNSKEKLSFARDRLTESFFWTVGCTFHPHFGYCRIISTKLNVLITVLDDIYDVYGTIDELELFTDVVERWDINSMDGLPNYMKICFLALHNSVNEMAFDILKEQEFHIIRYF</sequence>
<dbReference type="InParanoid" id="A0A7N2MJ25"/>
<dbReference type="OMA" id="ELCIFRD"/>
<keyword evidence="2" id="KW-0460">Magnesium</keyword>
<keyword evidence="5" id="KW-1185">Reference proteome</keyword>
<dbReference type="InterPro" id="IPR050148">
    <property type="entry name" value="Terpene_synthase-like"/>
</dbReference>
<dbReference type="InterPro" id="IPR008949">
    <property type="entry name" value="Isoprenoid_synthase_dom_sf"/>
</dbReference>
<dbReference type="EnsemblPlants" id="QL09p025576:mrna">
    <property type="protein sequence ID" value="QL09p025576:mrna"/>
    <property type="gene ID" value="QL09p025576"/>
</dbReference>
<organism evidence="4 5">
    <name type="scientific">Quercus lobata</name>
    <name type="common">Valley oak</name>
    <dbReference type="NCBI Taxonomy" id="97700"/>
    <lineage>
        <taxon>Eukaryota</taxon>
        <taxon>Viridiplantae</taxon>
        <taxon>Streptophyta</taxon>
        <taxon>Embryophyta</taxon>
        <taxon>Tracheophyta</taxon>
        <taxon>Spermatophyta</taxon>
        <taxon>Magnoliopsida</taxon>
        <taxon>eudicotyledons</taxon>
        <taxon>Gunneridae</taxon>
        <taxon>Pentapetalae</taxon>
        <taxon>rosids</taxon>
        <taxon>fabids</taxon>
        <taxon>Fagales</taxon>
        <taxon>Fagaceae</taxon>
        <taxon>Quercus</taxon>
    </lineage>
</organism>
<feature type="domain" description="Terpene synthase metal-binding" evidence="3">
    <location>
        <begin position="7"/>
        <end position="115"/>
    </location>
</feature>
<evidence type="ECO:0000259" key="3">
    <source>
        <dbReference type="Pfam" id="PF03936"/>
    </source>
</evidence>
<evidence type="ECO:0000256" key="2">
    <source>
        <dbReference type="ARBA" id="ARBA00022842"/>
    </source>
</evidence>
<protein>
    <recommendedName>
        <fullName evidence="3">Terpene synthase metal-binding domain-containing protein</fullName>
    </recommendedName>
</protein>
<dbReference type="Pfam" id="PF03936">
    <property type="entry name" value="Terpene_synth_C"/>
    <property type="match status" value="1"/>
</dbReference>
<evidence type="ECO:0000313" key="4">
    <source>
        <dbReference type="EnsemblPlants" id="QL09p025576:mrna"/>
    </source>
</evidence>
<reference evidence="4" key="2">
    <citation type="submission" date="2021-01" db="UniProtKB">
        <authorList>
            <consortium name="EnsemblPlants"/>
        </authorList>
    </citation>
    <scope>IDENTIFICATION</scope>
</reference>
<dbReference type="InterPro" id="IPR005630">
    <property type="entry name" value="Terpene_synthase_metal-bd"/>
</dbReference>
<dbReference type="PANTHER" id="PTHR31225">
    <property type="entry name" value="OS04G0344100 PROTEIN-RELATED"/>
    <property type="match status" value="1"/>
</dbReference>
<evidence type="ECO:0000313" key="5">
    <source>
        <dbReference type="Proteomes" id="UP000594261"/>
    </source>
</evidence>
<proteinExistence type="predicted"/>
<dbReference type="Gene3D" id="1.10.600.10">
    <property type="entry name" value="Farnesyl Diphosphate Synthase"/>
    <property type="match status" value="1"/>
</dbReference>
<dbReference type="GO" id="GO:0016114">
    <property type="term" value="P:terpenoid biosynthetic process"/>
    <property type="evidence" value="ECO:0007669"/>
    <property type="project" value="InterPro"/>
</dbReference>